<protein>
    <submittedName>
        <fullName evidence="2">Uncharacterized protein</fullName>
    </submittedName>
</protein>
<organism evidence="2 3">
    <name type="scientific">Ensete ventricosum</name>
    <name type="common">Abyssinian banana</name>
    <name type="synonym">Musa ensete</name>
    <dbReference type="NCBI Taxonomy" id="4639"/>
    <lineage>
        <taxon>Eukaryota</taxon>
        <taxon>Viridiplantae</taxon>
        <taxon>Streptophyta</taxon>
        <taxon>Embryophyta</taxon>
        <taxon>Tracheophyta</taxon>
        <taxon>Spermatophyta</taxon>
        <taxon>Magnoliopsida</taxon>
        <taxon>Liliopsida</taxon>
        <taxon>Zingiberales</taxon>
        <taxon>Musaceae</taxon>
        <taxon>Ensete</taxon>
    </lineage>
</organism>
<gene>
    <name evidence="2" type="ORF">B296_00028103</name>
</gene>
<evidence type="ECO:0000313" key="3">
    <source>
        <dbReference type="Proteomes" id="UP000287651"/>
    </source>
</evidence>
<proteinExistence type="predicted"/>
<dbReference type="EMBL" id="AMZH03009081">
    <property type="protein sequence ID" value="RRT57625.1"/>
    <property type="molecule type" value="Genomic_DNA"/>
</dbReference>
<feature type="compositionally biased region" description="Basic and acidic residues" evidence="1">
    <location>
        <begin position="1"/>
        <end position="10"/>
    </location>
</feature>
<dbReference type="GO" id="GO:0003724">
    <property type="term" value="F:RNA helicase activity"/>
    <property type="evidence" value="ECO:0007669"/>
    <property type="project" value="InterPro"/>
</dbReference>
<feature type="compositionally biased region" description="Basic and acidic residues" evidence="1">
    <location>
        <begin position="44"/>
        <end position="57"/>
    </location>
</feature>
<reference evidence="2 3" key="1">
    <citation type="journal article" date="2014" name="Agronomy (Basel)">
        <title>A Draft Genome Sequence for Ensete ventricosum, the Drought-Tolerant Tree Against Hunger.</title>
        <authorList>
            <person name="Harrison J."/>
            <person name="Moore K.A."/>
            <person name="Paszkiewicz K."/>
            <person name="Jones T."/>
            <person name="Grant M."/>
            <person name="Ambacheew D."/>
            <person name="Muzemil S."/>
            <person name="Studholme D.J."/>
        </authorList>
    </citation>
    <scope>NUCLEOTIDE SEQUENCE [LARGE SCALE GENOMIC DNA]</scope>
</reference>
<dbReference type="Proteomes" id="UP000287651">
    <property type="component" value="Unassembled WGS sequence"/>
</dbReference>
<evidence type="ECO:0000313" key="2">
    <source>
        <dbReference type="EMBL" id="RRT57625.1"/>
    </source>
</evidence>
<accession>A0A444G486</accession>
<comment type="caution">
    <text evidence="2">The sequence shown here is derived from an EMBL/GenBank/DDBJ whole genome shotgun (WGS) entry which is preliminary data.</text>
</comment>
<feature type="compositionally biased region" description="Basic residues" evidence="1">
    <location>
        <begin position="11"/>
        <end position="23"/>
    </location>
</feature>
<dbReference type="PROSITE" id="PS51195">
    <property type="entry name" value="Q_MOTIF"/>
    <property type="match status" value="1"/>
</dbReference>
<dbReference type="AlphaFoldDB" id="A0A444G486"/>
<sequence>MSPAMELHDVKKQKKPNKKRKNRPIPQVDADATGAEGGGLAVVEEDHHEEENEEKSPEGSGEEQEVVKEDMDGDQVGDGTEMTAPAAKKKKKEYGILTSESFSRLPISELTMKAIQEMGFENMTQVTSRFIVRIFQI</sequence>
<dbReference type="InterPro" id="IPR014014">
    <property type="entry name" value="RNA_helicase_DEAD_Q_motif"/>
</dbReference>
<feature type="region of interest" description="Disordered" evidence="1">
    <location>
        <begin position="1"/>
        <end position="91"/>
    </location>
</feature>
<evidence type="ECO:0000256" key="1">
    <source>
        <dbReference type="SAM" id="MobiDB-lite"/>
    </source>
</evidence>
<name>A0A444G486_ENSVE</name>